<evidence type="ECO:0000256" key="5">
    <source>
        <dbReference type="ARBA" id="ARBA00023016"/>
    </source>
</evidence>
<gene>
    <name evidence="10" type="primary">grpE</name>
    <name evidence="14" type="ORF">CFX1CAM_2071</name>
</gene>
<dbReference type="GO" id="GO:0051082">
    <property type="term" value="F:unfolded protein binding"/>
    <property type="evidence" value="ECO:0007669"/>
    <property type="project" value="TreeGrafter"/>
</dbReference>
<comment type="subcellular location">
    <subcellularLocation>
        <location evidence="1 10">Cytoplasm</location>
    </subcellularLocation>
</comment>
<keyword evidence="5 10" id="KW-0346">Stress response</keyword>
<dbReference type="KEGG" id="abat:CFX1CAM_2071"/>
<evidence type="ECO:0000256" key="9">
    <source>
        <dbReference type="ARBA" id="ARBA00076414"/>
    </source>
</evidence>
<dbReference type="SUPFAM" id="SSF51064">
    <property type="entry name" value="Head domain of nucleotide exchange factor GrpE"/>
    <property type="match status" value="1"/>
</dbReference>
<evidence type="ECO:0000256" key="1">
    <source>
        <dbReference type="ARBA" id="ARBA00004496"/>
    </source>
</evidence>
<dbReference type="GO" id="GO:0051087">
    <property type="term" value="F:protein-folding chaperone binding"/>
    <property type="evidence" value="ECO:0007669"/>
    <property type="project" value="InterPro"/>
</dbReference>
<dbReference type="GO" id="GO:0005737">
    <property type="term" value="C:cytoplasm"/>
    <property type="evidence" value="ECO:0007669"/>
    <property type="project" value="UniProtKB-SubCell"/>
</dbReference>
<evidence type="ECO:0000256" key="2">
    <source>
        <dbReference type="ARBA" id="ARBA00009054"/>
    </source>
</evidence>
<dbReference type="Gene3D" id="2.30.22.10">
    <property type="entry name" value="Head domain of nucleotide exchange factor GrpE"/>
    <property type="match status" value="1"/>
</dbReference>
<dbReference type="InterPro" id="IPR000740">
    <property type="entry name" value="GrpE"/>
</dbReference>
<dbReference type="EMBL" id="LT859958">
    <property type="protein sequence ID" value="SMX55136.1"/>
    <property type="molecule type" value="Genomic_DNA"/>
</dbReference>
<dbReference type="AlphaFoldDB" id="A0A1Y6K6C8"/>
<dbReference type="PRINTS" id="PR00773">
    <property type="entry name" value="GRPEPROTEIN"/>
</dbReference>
<dbReference type="GO" id="GO:0042803">
    <property type="term" value="F:protein homodimerization activity"/>
    <property type="evidence" value="ECO:0007669"/>
    <property type="project" value="InterPro"/>
</dbReference>
<dbReference type="InterPro" id="IPR009012">
    <property type="entry name" value="GrpE_head"/>
</dbReference>
<evidence type="ECO:0000256" key="4">
    <source>
        <dbReference type="ARBA" id="ARBA00022490"/>
    </source>
</evidence>
<accession>A0A1Y6K6C8</accession>
<dbReference type="SUPFAM" id="SSF58014">
    <property type="entry name" value="Coiled-coil domain of nucleotide exchange factor GrpE"/>
    <property type="match status" value="1"/>
</dbReference>
<dbReference type="NCBIfam" id="NF010738">
    <property type="entry name" value="PRK14140.1"/>
    <property type="match status" value="1"/>
</dbReference>
<sequence length="191" mass="21983">MTEEKKEKNKKQAQKEENKEHNPADEGQPMIALTFDEYSNLEKEIESLQLQVDEQLDSYLRTCADFDNYKKRVQRDTTRTYQDALASTVKTFLVIADDLERALKDKPAEKGAAAWVEGIELIYQKILTQLKNQGVERMDVNPGDEFDPNIHEAITLEEHPGYSEGQIIDIIQPGYRISDRIIRPAMVRVAQ</sequence>
<evidence type="ECO:0000256" key="13">
    <source>
        <dbReference type="SAM" id="MobiDB-lite"/>
    </source>
</evidence>
<comment type="function">
    <text evidence="7 10 11">Participates actively in the response to hyperosmotic and heat shock by preventing the aggregation of stress-denatured proteins, in association with DnaK and GrpE. It is the nucleotide exchange factor for DnaK and may function as a thermosensor. Unfolded proteins bind initially to DnaJ; upon interaction with the DnaJ-bound protein, DnaK hydrolyzes its bound ATP, resulting in the formation of a stable complex. GrpE releases ADP from DnaK; ATP binding to DnaK triggers the release of the substrate protein, thus completing the reaction cycle. Several rounds of ATP-dependent interactions between DnaJ, DnaK and GrpE are required for fully efficient folding.</text>
</comment>
<comment type="subunit">
    <text evidence="3 10">Homodimer.</text>
</comment>
<dbReference type="PROSITE" id="PS01071">
    <property type="entry name" value="GRPE"/>
    <property type="match status" value="1"/>
</dbReference>
<protein>
    <recommendedName>
        <fullName evidence="8 10">Protein GrpE</fullName>
    </recommendedName>
    <alternativeName>
        <fullName evidence="9 10">HSP-70 cofactor</fullName>
    </alternativeName>
</protein>
<feature type="region of interest" description="Disordered" evidence="13">
    <location>
        <begin position="1"/>
        <end position="30"/>
    </location>
</feature>
<name>A0A1Y6K6C8_9CHLR</name>
<organism evidence="14 15">
    <name type="scientific">Candidatus Brevifilum fermentans</name>
    <dbReference type="NCBI Taxonomy" id="1986204"/>
    <lineage>
        <taxon>Bacteria</taxon>
        <taxon>Bacillati</taxon>
        <taxon>Chloroflexota</taxon>
        <taxon>Anaerolineae</taxon>
        <taxon>Anaerolineales</taxon>
        <taxon>Anaerolineaceae</taxon>
        <taxon>Candidatus Brevifilum</taxon>
    </lineage>
</organism>
<evidence type="ECO:0000313" key="15">
    <source>
        <dbReference type="Proteomes" id="UP000195514"/>
    </source>
</evidence>
<dbReference type="PANTHER" id="PTHR21237:SF23">
    <property type="entry name" value="GRPE PROTEIN HOMOLOG, MITOCHONDRIAL"/>
    <property type="match status" value="1"/>
</dbReference>
<dbReference type="Proteomes" id="UP000195514">
    <property type="component" value="Chromosome I"/>
</dbReference>
<evidence type="ECO:0000256" key="12">
    <source>
        <dbReference type="RuleBase" id="RU004478"/>
    </source>
</evidence>
<keyword evidence="6 10" id="KW-0143">Chaperone</keyword>
<dbReference type="Pfam" id="PF01025">
    <property type="entry name" value="GrpE"/>
    <property type="match status" value="1"/>
</dbReference>
<evidence type="ECO:0000256" key="10">
    <source>
        <dbReference type="HAMAP-Rule" id="MF_01151"/>
    </source>
</evidence>
<dbReference type="GO" id="GO:0006457">
    <property type="term" value="P:protein folding"/>
    <property type="evidence" value="ECO:0007669"/>
    <property type="project" value="InterPro"/>
</dbReference>
<dbReference type="RefSeq" id="WP_157891849.1">
    <property type="nucleotide sequence ID" value="NZ_LT859958.1"/>
</dbReference>
<proteinExistence type="inferred from homology"/>
<dbReference type="GO" id="GO:0000774">
    <property type="term" value="F:adenyl-nucleotide exchange factor activity"/>
    <property type="evidence" value="ECO:0007669"/>
    <property type="project" value="InterPro"/>
</dbReference>
<evidence type="ECO:0000313" key="14">
    <source>
        <dbReference type="EMBL" id="SMX55136.1"/>
    </source>
</evidence>
<keyword evidence="4 10" id="KW-0963">Cytoplasm</keyword>
<dbReference type="PANTHER" id="PTHR21237">
    <property type="entry name" value="GRPE PROTEIN"/>
    <property type="match status" value="1"/>
</dbReference>
<dbReference type="CDD" id="cd00446">
    <property type="entry name" value="GrpE"/>
    <property type="match status" value="1"/>
</dbReference>
<dbReference type="InterPro" id="IPR013805">
    <property type="entry name" value="GrpE_CC"/>
</dbReference>
<comment type="similarity">
    <text evidence="2 10 12">Belongs to the GrpE family.</text>
</comment>
<dbReference type="FunFam" id="2.30.22.10:FF:000001">
    <property type="entry name" value="Protein GrpE"/>
    <property type="match status" value="1"/>
</dbReference>
<evidence type="ECO:0000256" key="7">
    <source>
        <dbReference type="ARBA" id="ARBA00053401"/>
    </source>
</evidence>
<evidence type="ECO:0000256" key="3">
    <source>
        <dbReference type="ARBA" id="ARBA00011738"/>
    </source>
</evidence>
<reference evidence="15" key="1">
    <citation type="submission" date="2017-05" db="EMBL/GenBank/DDBJ databases">
        <authorList>
            <person name="Kirkegaard R."/>
            <person name="Mcilroy J S."/>
        </authorList>
    </citation>
    <scope>NUCLEOTIDE SEQUENCE [LARGE SCALE GENOMIC DNA]</scope>
</reference>
<feature type="compositionally biased region" description="Basic and acidic residues" evidence="13">
    <location>
        <begin position="13"/>
        <end position="24"/>
    </location>
</feature>
<dbReference type="Gene3D" id="3.90.20.20">
    <property type="match status" value="1"/>
</dbReference>
<evidence type="ECO:0000256" key="11">
    <source>
        <dbReference type="RuleBase" id="RU000639"/>
    </source>
</evidence>
<evidence type="ECO:0000256" key="6">
    <source>
        <dbReference type="ARBA" id="ARBA00023186"/>
    </source>
</evidence>
<evidence type="ECO:0000256" key="8">
    <source>
        <dbReference type="ARBA" id="ARBA00072274"/>
    </source>
</evidence>
<dbReference type="HAMAP" id="MF_01151">
    <property type="entry name" value="GrpE"/>
    <property type="match status" value="1"/>
</dbReference>
<dbReference type="OrthoDB" id="9812586at2"/>
<keyword evidence="15" id="KW-1185">Reference proteome</keyword>